<organism evidence="2 3">
    <name type="scientific">Riccia fluitans</name>
    <dbReference type="NCBI Taxonomy" id="41844"/>
    <lineage>
        <taxon>Eukaryota</taxon>
        <taxon>Viridiplantae</taxon>
        <taxon>Streptophyta</taxon>
        <taxon>Embryophyta</taxon>
        <taxon>Marchantiophyta</taxon>
        <taxon>Marchantiopsida</taxon>
        <taxon>Marchantiidae</taxon>
        <taxon>Marchantiales</taxon>
        <taxon>Ricciaceae</taxon>
        <taxon>Riccia</taxon>
    </lineage>
</organism>
<feature type="compositionally biased region" description="Basic and acidic residues" evidence="1">
    <location>
        <begin position="177"/>
        <end position="187"/>
    </location>
</feature>
<feature type="region of interest" description="Disordered" evidence="1">
    <location>
        <begin position="646"/>
        <end position="668"/>
    </location>
</feature>
<accession>A0ABD1XKI4</accession>
<feature type="compositionally biased region" description="Polar residues" evidence="1">
    <location>
        <begin position="426"/>
        <end position="446"/>
    </location>
</feature>
<comment type="caution">
    <text evidence="2">The sequence shown here is derived from an EMBL/GenBank/DDBJ whole genome shotgun (WGS) entry which is preliminary data.</text>
</comment>
<evidence type="ECO:0000313" key="3">
    <source>
        <dbReference type="Proteomes" id="UP001605036"/>
    </source>
</evidence>
<feature type="compositionally biased region" description="Basic and acidic residues" evidence="1">
    <location>
        <begin position="200"/>
        <end position="219"/>
    </location>
</feature>
<name>A0ABD1XKI4_9MARC</name>
<feature type="compositionally biased region" description="Basic and acidic residues" evidence="1">
    <location>
        <begin position="65"/>
        <end position="79"/>
    </location>
</feature>
<feature type="compositionally biased region" description="Low complexity" evidence="1">
    <location>
        <begin position="702"/>
        <end position="713"/>
    </location>
</feature>
<feature type="compositionally biased region" description="Polar residues" evidence="1">
    <location>
        <begin position="817"/>
        <end position="840"/>
    </location>
</feature>
<feature type="compositionally biased region" description="Low complexity" evidence="1">
    <location>
        <begin position="790"/>
        <end position="810"/>
    </location>
</feature>
<keyword evidence="3" id="KW-1185">Reference proteome</keyword>
<feature type="region of interest" description="Disordered" evidence="1">
    <location>
        <begin position="278"/>
        <end position="312"/>
    </location>
</feature>
<feature type="region of interest" description="Disordered" evidence="1">
    <location>
        <begin position="529"/>
        <end position="559"/>
    </location>
</feature>
<feature type="compositionally biased region" description="Polar residues" evidence="1">
    <location>
        <begin position="658"/>
        <end position="668"/>
    </location>
</feature>
<feature type="region of interest" description="Disordered" evidence="1">
    <location>
        <begin position="41"/>
        <end position="79"/>
    </location>
</feature>
<dbReference type="EMBL" id="JBHFFA010000008">
    <property type="protein sequence ID" value="KAL2609213.1"/>
    <property type="molecule type" value="Genomic_DNA"/>
</dbReference>
<evidence type="ECO:0000256" key="1">
    <source>
        <dbReference type="SAM" id="MobiDB-lite"/>
    </source>
</evidence>
<proteinExistence type="predicted"/>
<feature type="region of interest" description="Disordered" evidence="1">
    <location>
        <begin position="156"/>
        <end position="227"/>
    </location>
</feature>
<feature type="compositionally biased region" description="Polar residues" evidence="1">
    <location>
        <begin position="156"/>
        <end position="166"/>
    </location>
</feature>
<protein>
    <submittedName>
        <fullName evidence="2">Uncharacterized protein</fullName>
    </submittedName>
</protein>
<feature type="region of interest" description="Disordered" evidence="1">
    <location>
        <begin position="772"/>
        <end position="854"/>
    </location>
</feature>
<reference evidence="2 3" key="1">
    <citation type="submission" date="2024-09" db="EMBL/GenBank/DDBJ databases">
        <title>Chromosome-scale assembly of Riccia fluitans.</title>
        <authorList>
            <person name="Paukszto L."/>
            <person name="Sawicki J."/>
            <person name="Karawczyk K."/>
            <person name="Piernik-Szablinska J."/>
            <person name="Szczecinska M."/>
            <person name="Mazdziarz M."/>
        </authorList>
    </citation>
    <scope>NUCLEOTIDE SEQUENCE [LARGE SCALE GENOMIC DNA]</scope>
    <source>
        <strain evidence="2">Rf_01</strain>
        <tissue evidence="2">Aerial parts of the thallus</tissue>
    </source>
</reference>
<evidence type="ECO:0000313" key="2">
    <source>
        <dbReference type="EMBL" id="KAL2609213.1"/>
    </source>
</evidence>
<feature type="region of interest" description="Disordered" evidence="1">
    <location>
        <begin position="702"/>
        <end position="737"/>
    </location>
</feature>
<feature type="compositionally biased region" description="Polar residues" evidence="1">
    <location>
        <begin position="772"/>
        <end position="789"/>
    </location>
</feature>
<dbReference type="AlphaFoldDB" id="A0ABD1XKI4"/>
<feature type="compositionally biased region" description="Polar residues" evidence="1">
    <location>
        <begin position="529"/>
        <end position="548"/>
    </location>
</feature>
<dbReference type="Proteomes" id="UP001605036">
    <property type="component" value="Unassembled WGS sequence"/>
</dbReference>
<feature type="region of interest" description="Disordered" evidence="1">
    <location>
        <begin position="416"/>
        <end position="466"/>
    </location>
</feature>
<gene>
    <name evidence="2" type="ORF">R1flu_027786</name>
</gene>
<feature type="compositionally biased region" description="Basic and acidic residues" evidence="1">
    <location>
        <begin position="646"/>
        <end position="656"/>
    </location>
</feature>
<sequence length="854" mass="94108">MFCVGFELTCHRSLGRGSRSESSLKSIRAWRVKVSITQTDQIDIPPTLPPSKITFDPLPGPLYDDTPRSPDRKNQSTRQRLKECLMDLGNPPSASQNPKVSKPGLGIRVLRTLFDNSPPAYTSTKTQSAAAAAAKEQELQKAQQLQKAQRQLEAQSQKWIQQSQRHVSSRPPVPRNNSREILSRDSSRQSSSPPTVIRNLAERGGRFPPDGQRKGENGSRRAPQFPPALLMNDNLRSLSFDSFDEAHLSAGTDSEYDSSSFYRHGSLEEREVNHNINRSARDIDIETDSEPGSGLEDGSLVLDPNKDQSSKERLETLKQEIERLRLENLVLRQRGTSNRHYDSDAASSITDMSNAEDAAAEEWIPYADYAPPGVSSASIARFLGQPPAGYHRGEIMPRHLIGERFFPGEHAARAANGGVGRAGHGSSSDTVSMVTDGSRTSSSHNSGLLVEDEPQSGVTSRHDSALPSDVEDYTSMMSWDGNHGSRQSSGPLVVDRPELYGLMNNSNHHSRNSSGMLVDYYDDLKGGSVTTSRSVGNSRENSRHNSGMQVDREGRNLSPGLVSPRISFEGKQMNVGGNMPTVPLSSNSTIKTVEETFTTHRLVTRERHVVEPESWNSVNNASKQNVSKYDAGDSLTAATLWENTSDKTESHHHVEAQVRTSTPSPIATQIRNFESFGVPSRTTSPPPPDFQFADNPATQATQQLQATLSPQASRRVPTPPRSRNPSHELDTTTSSMFSYPVPEIITLPRSRSTQNQLDAEDLSQYLQQQHSVNIDNSNINSLPRSKSTTSQMSTEDSGTSSSSAASQHQSTLERLMISQQRRQNLSSTPVSASSDQQLHTRNSRQLHTKSPHRR</sequence>
<feature type="compositionally biased region" description="Basic residues" evidence="1">
    <location>
        <begin position="841"/>
        <end position="854"/>
    </location>
</feature>